<protein>
    <submittedName>
        <fullName evidence="3">Uncharacterized protein</fullName>
    </submittedName>
</protein>
<feature type="compositionally biased region" description="Pro residues" evidence="2">
    <location>
        <begin position="263"/>
        <end position="276"/>
    </location>
</feature>
<evidence type="ECO:0000256" key="1">
    <source>
        <dbReference type="SAM" id="Coils"/>
    </source>
</evidence>
<dbReference type="AlphaFoldDB" id="A0A6L2KPD4"/>
<gene>
    <name evidence="3" type="ORF">Tci_021923</name>
</gene>
<feature type="region of interest" description="Disordered" evidence="2">
    <location>
        <begin position="255"/>
        <end position="279"/>
    </location>
</feature>
<comment type="caution">
    <text evidence="3">The sequence shown here is derived from an EMBL/GenBank/DDBJ whole genome shotgun (WGS) entry which is preliminary data.</text>
</comment>
<dbReference type="EMBL" id="BKCJ010002641">
    <property type="protein sequence ID" value="GEU49945.1"/>
    <property type="molecule type" value="Genomic_DNA"/>
</dbReference>
<feature type="region of interest" description="Disordered" evidence="2">
    <location>
        <begin position="711"/>
        <end position="731"/>
    </location>
</feature>
<feature type="coiled-coil region" evidence="1">
    <location>
        <begin position="494"/>
        <end position="521"/>
    </location>
</feature>
<accession>A0A6L2KPD4</accession>
<feature type="region of interest" description="Disordered" evidence="2">
    <location>
        <begin position="669"/>
        <end position="690"/>
    </location>
</feature>
<reference evidence="3" key="1">
    <citation type="journal article" date="2019" name="Sci. Rep.">
        <title>Draft genome of Tanacetum cinerariifolium, the natural source of mosquito coil.</title>
        <authorList>
            <person name="Yamashiro T."/>
            <person name="Shiraishi A."/>
            <person name="Satake H."/>
            <person name="Nakayama K."/>
        </authorList>
    </citation>
    <scope>NUCLEOTIDE SEQUENCE</scope>
</reference>
<feature type="region of interest" description="Disordered" evidence="2">
    <location>
        <begin position="450"/>
        <end position="472"/>
    </location>
</feature>
<proteinExistence type="predicted"/>
<feature type="compositionally biased region" description="Polar residues" evidence="2">
    <location>
        <begin position="452"/>
        <end position="462"/>
    </location>
</feature>
<feature type="compositionally biased region" description="Basic and acidic residues" evidence="2">
    <location>
        <begin position="672"/>
        <end position="690"/>
    </location>
</feature>
<evidence type="ECO:0000313" key="3">
    <source>
        <dbReference type="EMBL" id="GEU49945.1"/>
    </source>
</evidence>
<organism evidence="3">
    <name type="scientific">Tanacetum cinerariifolium</name>
    <name type="common">Dalmatian daisy</name>
    <name type="synonym">Chrysanthemum cinerariifolium</name>
    <dbReference type="NCBI Taxonomy" id="118510"/>
    <lineage>
        <taxon>Eukaryota</taxon>
        <taxon>Viridiplantae</taxon>
        <taxon>Streptophyta</taxon>
        <taxon>Embryophyta</taxon>
        <taxon>Tracheophyta</taxon>
        <taxon>Spermatophyta</taxon>
        <taxon>Magnoliopsida</taxon>
        <taxon>eudicotyledons</taxon>
        <taxon>Gunneridae</taxon>
        <taxon>Pentapetalae</taxon>
        <taxon>asterids</taxon>
        <taxon>campanulids</taxon>
        <taxon>Asterales</taxon>
        <taxon>Asteraceae</taxon>
        <taxon>Asteroideae</taxon>
        <taxon>Anthemideae</taxon>
        <taxon>Anthemidinae</taxon>
        <taxon>Tanacetum</taxon>
    </lineage>
</organism>
<evidence type="ECO:0000256" key="2">
    <source>
        <dbReference type="SAM" id="MobiDB-lite"/>
    </source>
</evidence>
<feature type="region of interest" description="Disordered" evidence="2">
    <location>
        <begin position="215"/>
        <end position="238"/>
    </location>
</feature>
<name>A0A6L2KPD4_TANCI</name>
<keyword evidence="1" id="KW-0175">Coiled coil</keyword>
<sequence>MYKEYLAEFWYSAKALENSKVSFSIPTGGIYEEVAVNTFRNSIGAHYLPHSSEYVAPPSIDTVRPWVETIRYTEIVPAKGTLKKSLLPPSLANGINIDYARKGASYSAKQVEEEEEASRTIKLEDLAKLVSNVQSSFKDLDLPKDDPIIVVDDSDEDEDAEKDESVPKSLFLRSSQIQELTNQAKLKTLDALLSLLNKVINALIQFAQAIASKKTKDESIPSTAQAGTQPAKGEKNTNQTTISQLFQRKAATNANLTKQQSKPTPPPTTPIIPPAPLNKLNDLVNKKRKHADDIHDYFKANKRLKSSVLYEAHPAGTILNEPVLAGIIVTDFINVKGCILIGWDDVVSGRMVESENFSPQQPPRVHPGHGLMVLKRCVNRSTLHPFMNALERDMIGCNRSGQNIRNSFIKEGYKIRRQGHGISGNVIPLFETMMVNAQEEVGEEIKLKRKQGQATEFHSPSSEIPVKESIPTPFNDTLPSGEDIIQLNELMIFCTNLQQQVLDLEEAKNAQAKEIANLKKIVKKLKKGERECIQTGRSIEDIDQDAEIALVDEAQKRIHDADMFGVDDLKGNEVIVDVKEKIIEKEVNTADPITTAGEVVTAASVEDSATPTTTTTIDIDDELTLAKTLITIKAAKPKVISTAVATAITKPRAKGVVFHEKVQAHIPTVSSSKDKGKAKMIEPEKPLKKKDQIALDEELARKLEVEMKAEMKEEERIAREKDEANRAVIKE</sequence>